<evidence type="ECO:0000259" key="9">
    <source>
        <dbReference type="Pfam" id="PF00361"/>
    </source>
</evidence>
<keyword evidence="5 10" id="KW-0560">Oxidoreductase</keyword>
<feature type="transmembrane region" description="Helical" evidence="8">
    <location>
        <begin position="308"/>
        <end position="326"/>
    </location>
</feature>
<dbReference type="GO" id="GO:0042773">
    <property type="term" value="P:ATP synthesis coupled electron transport"/>
    <property type="evidence" value="ECO:0007669"/>
    <property type="project" value="InterPro"/>
</dbReference>
<feature type="transmembrane region" description="Helical" evidence="8">
    <location>
        <begin position="188"/>
        <end position="207"/>
    </location>
</feature>
<organism evidence="10 11">
    <name type="scientific">Rhodohalobacter barkolensis</name>
    <dbReference type="NCBI Taxonomy" id="2053187"/>
    <lineage>
        <taxon>Bacteria</taxon>
        <taxon>Pseudomonadati</taxon>
        <taxon>Balneolota</taxon>
        <taxon>Balneolia</taxon>
        <taxon>Balneolales</taxon>
        <taxon>Balneolaceae</taxon>
        <taxon>Rhodohalobacter</taxon>
    </lineage>
</organism>
<evidence type="ECO:0000256" key="6">
    <source>
        <dbReference type="ARBA" id="ARBA00023136"/>
    </source>
</evidence>
<keyword evidence="4 8" id="KW-1133">Transmembrane helix</keyword>
<dbReference type="NCBIfam" id="NF009310">
    <property type="entry name" value="PRK12668.1"/>
    <property type="match status" value="1"/>
</dbReference>
<evidence type="ECO:0000313" key="11">
    <source>
        <dbReference type="Proteomes" id="UP000233398"/>
    </source>
</evidence>
<keyword evidence="3 7" id="KW-0812">Transmembrane</keyword>
<feature type="transmembrane region" description="Helical" evidence="8">
    <location>
        <begin position="416"/>
        <end position="433"/>
    </location>
</feature>
<dbReference type="PRINTS" id="PR01437">
    <property type="entry name" value="NUOXDRDTASE4"/>
</dbReference>
<dbReference type="PANTHER" id="PTHR42682:SF4">
    <property type="entry name" value="NADH-UBIQUINONE_PLASTOQUINONE"/>
    <property type="match status" value="1"/>
</dbReference>
<evidence type="ECO:0000256" key="3">
    <source>
        <dbReference type="ARBA" id="ARBA00022692"/>
    </source>
</evidence>
<accession>A0A2N0VLX9</accession>
<evidence type="ECO:0000313" key="10">
    <source>
        <dbReference type="EMBL" id="PKD45141.1"/>
    </source>
</evidence>
<dbReference type="Pfam" id="PF00361">
    <property type="entry name" value="Proton_antipo_M"/>
    <property type="match status" value="1"/>
</dbReference>
<dbReference type="EC" id="1.6.5.3" evidence="10"/>
<dbReference type="InterPro" id="IPR003918">
    <property type="entry name" value="NADH_UbQ_OxRdtase"/>
</dbReference>
<feature type="transmembrane region" description="Helical" evidence="8">
    <location>
        <begin position="68"/>
        <end position="89"/>
    </location>
</feature>
<dbReference type="InterPro" id="IPR052175">
    <property type="entry name" value="ComplexI-like_HydComp"/>
</dbReference>
<keyword evidence="6 8" id="KW-0472">Membrane</keyword>
<feature type="transmembrane region" description="Helical" evidence="8">
    <location>
        <begin position="244"/>
        <end position="261"/>
    </location>
</feature>
<evidence type="ECO:0000256" key="4">
    <source>
        <dbReference type="ARBA" id="ARBA00022989"/>
    </source>
</evidence>
<dbReference type="EMBL" id="PISP01000001">
    <property type="protein sequence ID" value="PKD45141.1"/>
    <property type="molecule type" value="Genomic_DNA"/>
</dbReference>
<gene>
    <name evidence="10" type="ORF">CWD77_06720</name>
</gene>
<feature type="transmembrane region" description="Helical" evidence="8">
    <location>
        <begin position="375"/>
        <end position="395"/>
    </location>
</feature>
<dbReference type="PANTHER" id="PTHR42682">
    <property type="entry name" value="HYDROGENASE-4 COMPONENT F"/>
    <property type="match status" value="1"/>
</dbReference>
<evidence type="ECO:0000256" key="7">
    <source>
        <dbReference type="RuleBase" id="RU000320"/>
    </source>
</evidence>
<keyword evidence="2" id="KW-1003">Cell membrane</keyword>
<evidence type="ECO:0000256" key="8">
    <source>
        <dbReference type="SAM" id="Phobius"/>
    </source>
</evidence>
<proteinExistence type="predicted"/>
<protein>
    <submittedName>
        <fullName evidence="10">Na(+)/H(+) antiporter subunit D</fullName>
        <ecNumber evidence="10">1.6.5.3</ecNumber>
    </submittedName>
</protein>
<dbReference type="GO" id="GO:0016491">
    <property type="term" value="F:oxidoreductase activity"/>
    <property type="evidence" value="ECO:0007669"/>
    <property type="project" value="UniProtKB-KW"/>
</dbReference>
<sequence length="572" mass="63235">MMIELLTIPGVILIIGAVLLALLPEKFRSSAFLLFPIAALAFVITRPDGYSVTASLGNFELIVMEVDALSRVFGIIFAITAFVAGTYAWHIKDLGQQVNALVYAGSALGVTFAGDLLTLIIFWELMAVSSTWLIWANRNEASDKAGMRYLIYHVLGGGLLLGGILWHYMDTGSLLVESLAQEYTIGNVMMLIGVSINAAVIPLHTWLADAYPKATVTGAVFMSAFTTKSAVYVLIRVFPGWELLIWFGAAMAIYGVVYAVICKDIREILAYHIISQVGFMVCGIGIGTDLALNGATAHAYSHILYKSLLFMSTGAVLYATGTSKLVHLGGLAKKMPYVLGLYLVGGFSISGLPLFNGYISKSMTISAAGYAHNEAAMLMLLFASVGTFLSVGLKLPYYTWFGKEDNDIEVKPLPKNMYIGMGMAAFACIFYGLYPQALYMYLPFDADYNPFTIYHFVEVTQISLMTFAGFWLLRKKLAGELIIALDVDWFYRKATPAARRVFVHGVDNFYDRVEEKIWDIAGFLTKKFKNPMLWLNPFTDRKNVASRYSPSMEVIMSFILFTILVFSLVYLT</sequence>
<reference evidence="10 11" key="1">
    <citation type="submission" date="2017-11" db="EMBL/GenBank/DDBJ databases">
        <title>Rhodohalobacter 15182 sp. nov., isolated from a salt lake.</title>
        <authorList>
            <person name="Han S."/>
        </authorList>
    </citation>
    <scope>NUCLEOTIDE SEQUENCE [LARGE SCALE GENOMIC DNA]</scope>
    <source>
        <strain evidence="10 11">15182</strain>
    </source>
</reference>
<dbReference type="GO" id="GO:0005886">
    <property type="term" value="C:plasma membrane"/>
    <property type="evidence" value="ECO:0007669"/>
    <property type="project" value="UniProtKB-SubCell"/>
</dbReference>
<feature type="transmembrane region" description="Helical" evidence="8">
    <location>
        <begin position="453"/>
        <end position="473"/>
    </location>
</feature>
<feature type="domain" description="NADH:quinone oxidoreductase/Mrp antiporter transmembrane" evidence="9">
    <location>
        <begin position="113"/>
        <end position="384"/>
    </location>
</feature>
<dbReference type="GO" id="GO:0008137">
    <property type="term" value="F:NADH dehydrogenase (ubiquinone) activity"/>
    <property type="evidence" value="ECO:0007669"/>
    <property type="project" value="InterPro"/>
</dbReference>
<dbReference type="InterPro" id="IPR001750">
    <property type="entry name" value="ND/Mrp_TM"/>
</dbReference>
<dbReference type="Proteomes" id="UP000233398">
    <property type="component" value="Unassembled WGS sequence"/>
</dbReference>
<evidence type="ECO:0000256" key="1">
    <source>
        <dbReference type="ARBA" id="ARBA00004651"/>
    </source>
</evidence>
<feature type="transmembrane region" description="Helical" evidence="8">
    <location>
        <begin position="219"/>
        <end position="238"/>
    </location>
</feature>
<feature type="transmembrane region" description="Helical" evidence="8">
    <location>
        <begin position="338"/>
        <end position="355"/>
    </location>
</feature>
<evidence type="ECO:0000256" key="5">
    <source>
        <dbReference type="ARBA" id="ARBA00023002"/>
    </source>
</evidence>
<comment type="subcellular location">
    <subcellularLocation>
        <location evidence="1">Cell membrane</location>
        <topology evidence="1">Multi-pass membrane protein</topology>
    </subcellularLocation>
    <subcellularLocation>
        <location evidence="7">Membrane</location>
        <topology evidence="7">Multi-pass membrane protein</topology>
    </subcellularLocation>
</comment>
<feature type="transmembrane region" description="Helical" evidence="8">
    <location>
        <begin position="551"/>
        <end position="571"/>
    </location>
</feature>
<dbReference type="OrthoDB" id="9807568at2"/>
<feature type="transmembrane region" description="Helical" evidence="8">
    <location>
        <begin position="6"/>
        <end position="23"/>
    </location>
</feature>
<comment type="caution">
    <text evidence="10">The sequence shown here is derived from an EMBL/GenBank/DDBJ whole genome shotgun (WGS) entry which is preliminary data.</text>
</comment>
<feature type="transmembrane region" description="Helical" evidence="8">
    <location>
        <begin position="268"/>
        <end position="288"/>
    </location>
</feature>
<feature type="transmembrane region" description="Helical" evidence="8">
    <location>
        <begin position="149"/>
        <end position="168"/>
    </location>
</feature>
<dbReference type="AlphaFoldDB" id="A0A2N0VLX9"/>
<keyword evidence="11" id="KW-1185">Reference proteome</keyword>
<name>A0A2N0VLX9_9BACT</name>
<evidence type="ECO:0000256" key="2">
    <source>
        <dbReference type="ARBA" id="ARBA00022475"/>
    </source>
</evidence>
<feature type="transmembrane region" description="Helical" evidence="8">
    <location>
        <begin position="30"/>
        <end position="48"/>
    </location>
</feature>